<dbReference type="RefSeq" id="WP_180284235.1">
    <property type="nucleotide sequence ID" value="NZ_JABFDB010000019.1"/>
</dbReference>
<dbReference type="InterPro" id="IPR051690">
    <property type="entry name" value="PseI-like"/>
</dbReference>
<dbReference type="EC" id="2.5.1.97" evidence="2"/>
<dbReference type="Proteomes" id="UP000584642">
    <property type="component" value="Unassembled WGS sequence"/>
</dbReference>
<keyword evidence="3" id="KW-1185">Reference proteome</keyword>
<feature type="domain" description="AFP-like" evidence="1">
    <location>
        <begin position="290"/>
        <end position="348"/>
    </location>
</feature>
<sequence>MPRPFAIQGCPIGPGHPPYLIAELSGNHKGELARALALIDAAADAGADAVKLQTYTADTITIDHDGPGFLLTGGLWAGRTLHDLYREAHTPWDWHPALFARARERGIAIFSSPFDETAVELLEGLDAPAFKIASFELNDLPLIRRAARSGRPLIVSTGLATLGEIAEAVEAAGEAPLALLHCVSGYPTPPEDCNLRTIPHLAAAFGVPAGLSDHTHGIAVPVAATALGAAVIEKHITLSRAEGGVDAAFSLEPAEFKAMVGAVRAAHAALGCVHYGVEPSEAGGRDYRRSLYVVADVAAGEALSAATVRSIRPGFGLAPKHLPAVLGRRAARGLRRGEPLAWDMLLPEEPAR</sequence>
<keyword evidence="2" id="KW-0808">Transferase</keyword>
<evidence type="ECO:0000313" key="2">
    <source>
        <dbReference type="EMBL" id="NYZ22455.1"/>
    </source>
</evidence>
<evidence type="ECO:0000313" key="3">
    <source>
        <dbReference type="Proteomes" id="UP000584642"/>
    </source>
</evidence>
<evidence type="ECO:0000259" key="1">
    <source>
        <dbReference type="PROSITE" id="PS50844"/>
    </source>
</evidence>
<comment type="caution">
    <text evidence="2">The sequence shown here is derived from an EMBL/GenBank/DDBJ whole genome shotgun (WGS) entry which is preliminary data.</text>
</comment>
<dbReference type="InterPro" id="IPR013785">
    <property type="entry name" value="Aldolase_TIM"/>
</dbReference>
<protein>
    <submittedName>
        <fullName evidence="2">Pseudaminic acid synthase</fullName>
        <ecNumber evidence="2">2.5.1.97</ecNumber>
    </submittedName>
</protein>
<dbReference type="InterPro" id="IPR036732">
    <property type="entry name" value="AFP_Neu5c_C_sf"/>
</dbReference>
<dbReference type="SUPFAM" id="SSF51569">
    <property type="entry name" value="Aldolase"/>
    <property type="match status" value="1"/>
</dbReference>
<dbReference type="SUPFAM" id="SSF51269">
    <property type="entry name" value="AFP III-like domain"/>
    <property type="match status" value="1"/>
</dbReference>
<dbReference type="CDD" id="cd11615">
    <property type="entry name" value="SAF_NeuB_like"/>
    <property type="match status" value="1"/>
</dbReference>
<dbReference type="Gene3D" id="3.90.1210.10">
    <property type="entry name" value="Antifreeze-like/N-acetylneuraminic acid synthase C-terminal domain"/>
    <property type="match status" value="1"/>
</dbReference>
<gene>
    <name evidence="2" type="primary">pseI</name>
    <name evidence="2" type="ORF">HND93_22330</name>
</gene>
<reference evidence="2 3" key="1">
    <citation type="submission" date="2020-05" db="EMBL/GenBank/DDBJ databases">
        <title>Azospirillum oleiclasticum sp. nov, a nitrogen-fixing and heavy crude oil-emulsifying bacterium isolated from the crude oil of Yumen Oilfield.</title>
        <authorList>
            <person name="Wu D."/>
            <person name="Cai M."/>
            <person name="Zhang X."/>
        </authorList>
    </citation>
    <scope>NUCLEOTIDE SEQUENCE [LARGE SCALE GENOMIC DNA]</scope>
    <source>
        <strain evidence="2 3">ROY-1-1-2</strain>
    </source>
</reference>
<dbReference type="SMART" id="SM00858">
    <property type="entry name" value="SAF"/>
    <property type="match status" value="1"/>
</dbReference>
<dbReference type="InterPro" id="IPR006190">
    <property type="entry name" value="SAF_AFP_Neu5Ac"/>
</dbReference>
<name>A0ABX2TDT1_9PROT</name>
<dbReference type="InterPro" id="IPR013132">
    <property type="entry name" value="PseI/NeuA/B-like_N"/>
</dbReference>
<accession>A0ABX2TDT1</accession>
<dbReference type="InterPro" id="IPR013974">
    <property type="entry name" value="SAF"/>
</dbReference>
<dbReference type="EMBL" id="JABFDB010000019">
    <property type="protein sequence ID" value="NYZ22455.1"/>
    <property type="molecule type" value="Genomic_DNA"/>
</dbReference>
<organism evidence="2 3">
    <name type="scientific">Azospirillum oleiclasticum</name>
    <dbReference type="NCBI Taxonomy" id="2735135"/>
    <lineage>
        <taxon>Bacteria</taxon>
        <taxon>Pseudomonadati</taxon>
        <taxon>Pseudomonadota</taxon>
        <taxon>Alphaproteobacteria</taxon>
        <taxon>Rhodospirillales</taxon>
        <taxon>Azospirillaceae</taxon>
        <taxon>Azospirillum</taxon>
    </lineage>
</organism>
<dbReference type="InterPro" id="IPR057736">
    <property type="entry name" value="SAF_PseI/NeuA/NeuB"/>
</dbReference>
<dbReference type="Gene3D" id="3.20.20.70">
    <property type="entry name" value="Aldolase class I"/>
    <property type="match status" value="1"/>
</dbReference>
<dbReference type="Pfam" id="PF03102">
    <property type="entry name" value="NeuB"/>
    <property type="match status" value="1"/>
</dbReference>
<dbReference type="PROSITE" id="PS50844">
    <property type="entry name" value="AFP_LIKE"/>
    <property type="match status" value="1"/>
</dbReference>
<dbReference type="PANTHER" id="PTHR42966">
    <property type="entry name" value="N-ACETYLNEURAMINATE SYNTHASE"/>
    <property type="match status" value="1"/>
</dbReference>
<dbReference type="PANTHER" id="PTHR42966:SF2">
    <property type="entry name" value="PSEUDAMINIC ACID SYNTHASE"/>
    <property type="match status" value="1"/>
</dbReference>
<proteinExistence type="predicted"/>
<dbReference type="Pfam" id="PF08666">
    <property type="entry name" value="SAF"/>
    <property type="match status" value="1"/>
</dbReference>
<dbReference type="GO" id="GO:0016740">
    <property type="term" value="F:transferase activity"/>
    <property type="evidence" value="ECO:0007669"/>
    <property type="project" value="UniProtKB-KW"/>
</dbReference>
<dbReference type="InterPro" id="IPR020030">
    <property type="entry name" value="Pseudaminic_synth_PseI"/>
</dbReference>
<dbReference type="NCBIfam" id="TIGR03586">
    <property type="entry name" value="PseI"/>
    <property type="match status" value="1"/>
</dbReference>